<gene>
    <name evidence="10" type="ORF">LENKHJGJ_00034</name>
</gene>
<feature type="transmembrane region" description="Helical" evidence="8">
    <location>
        <begin position="43"/>
        <end position="66"/>
    </location>
</feature>
<evidence type="ECO:0000259" key="9">
    <source>
        <dbReference type="Pfam" id="PF01769"/>
    </source>
</evidence>
<dbReference type="InterPro" id="IPR036739">
    <property type="entry name" value="SLC41_membr_dom_sf"/>
</dbReference>
<evidence type="ECO:0000256" key="1">
    <source>
        <dbReference type="ARBA" id="ARBA00004141"/>
    </source>
</evidence>
<evidence type="ECO:0000256" key="2">
    <source>
        <dbReference type="ARBA" id="ARBA00009749"/>
    </source>
</evidence>
<feature type="transmembrane region" description="Helical" evidence="8">
    <location>
        <begin position="157"/>
        <end position="181"/>
    </location>
</feature>
<keyword evidence="5" id="KW-0460">Magnesium</keyword>
<evidence type="ECO:0000256" key="7">
    <source>
        <dbReference type="ARBA" id="ARBA00023136"/>
    </source>
</evidence>
<dbReference type="InterPro" id="IPR006667">
    <property type="entry name" value="SLC41_membr_dom"/>
</dbReference>
<evidence type="ECO:0000256" key="8">
    <source>
        <dbReference type="SAM" id="Phobius"/>
    </source>
</evidence>
<feature type="domain" description="SLC41A/MgtE integral membrane" evidence="9">
    <location>
        <begin position="48"/>
        <end position="176"/>
    </location>
</feature>
<protein>
    <recommendedName>
        <fullName evidence="9">SLC41A/MgtE integral membrane domain-containing protein</fullName>
    </recommendedName>
</protein>
<keyword evidence="7 8" id="KW-0472">Membrane</keyword>
<reference evidence="10" key="1">
    <citation type="submission" date="2020-06" db="EMBL/GenBank/DDBJ databases">
        <title>Unique genomic features of the anaerobic methanotrophic archaea.</title>
        <authorList>
            <person name="Chadwick G.L."/>
            <person name="Skennerton C.T."/>
            <person name="Laso-Perez R."/>
            <person name="Leu A.O."/>
            <person name="Speth D.R."/>
            <person name="Yu H."/>
            <person name="Morgan-Lang C."/>
            <person name="Hatzenpichler R."/>
            <person name="Goudeau D."/>
            <person name="Malmstrom R."/>
            <person name="Brazelton W.J."/>
            <person name="Woyke T."/>
            <person name="Hallam S.J."/>
            <person name="Tyson G.W."/>
            <person name="Wegener G."/>
            <person name="Boetius A."/>
            <person name="Orphan V."/>
        </authorList>
    </citation>
    <scope>NUCLEOTIDE SEQUENCE</scope>
</reference>
<evidence type="ECO:0000256" key="4">
    <source>
        <dbReference type="ARBA" id="ARBA00022692"/>
    </source>
</evidence>
<evidence type="ECO:0000256" key="6">
    <source>
        <dbReference type="ARBA" id="ARBA00022989"/>
    </source>
</evidence>
<evidence type="ECO:0000256" key="3">
    <source>
        <dbReference type="ARBA" id="ARBA00022448"/>
    </source>
</evidence>
<accession>A0A7G9YKX9</accession>
<dbReference type="Pfam" id="PF01769">
    <property type="entry name" value="MgtE"/>
    <property type="match status" value="1"/>
</dbReference>
<feature type="transmembrane region" description="Helical" evidence="8">
    <location>
        <begin position="121"/>
        <end position="145"/>
    </location>
</feature>
<dbReference type="GO" id="GO:0016020">
    <property type="term" value="C:membrane"/>
    <property type="evidence" value="ECO:0007669"/>
    <property type="project" value="UniProtKB-SubCell"/>
</dbReference>
<dbReference type="SUPFAM" id="SSF161093">
    <property type="entry name" value="MgtE membrane domain-like"/>
    <property type="match status" value="1"/>
</dbReference>
<name>A0A7G9YKX9_9EURY</name>
<dbReference type="Gene3D" id="1.10.357.20">
    <property type="entry name" value="SLC41 divalent cation transporters, integral membrane domain"/>
    <property type="match status" value="1"/>
</dbReference>
<evidence type="ECO:0000256" key="5">
    <source>
        <dbReference type="ARBA" id="ARBA00022842"/>
    </source>
</evidence>
<feature type="transmembrane region" description="Helical" evidence="8">
    <location>
        <begin position="86"/>
        <end position="109"/>
    </location>
</feature>
<keyword evidence="3" id="KW-0813">Transport</keyword>
<comment type="subcellular location">
    <subcellularLocation>
        <location evidence="1">Membrane</location>
        <topology evidence="1">Multi-pass membrane protein</topology>
    </subcellularLocation>
</comment>
<keyword evidence="6 8" id="KW-1133">Transmembrane helix</keyword>
<dbReference type="AlphaFoldDB" id="A0A7G9YKX9"/>
<keyword evidence="4 8" id="KW-0812">Transmembrane</keyword>
<proteinExistence type="inferred from homology"/>
<evidence type="ECO:0000313" key="10">
    <source>
        <dbReference type="EMBL" id="QNO48663.1"/>
    </source>
</evidence>
<comment type="similarity">
    <text evidence="2">Belongs to the SLC41A transporter family.</text>
</comment>
<dbReference type="EMBL" id="MT631357">
    <property type="protein sequence ID" value="QNO48663.1"/>
    <property type="molecule type" value="Genomic_DNA"/>
</dbReference>
<organism evidence="10">
    <name type="scientific">Candidatus Methanogaster sp. ANME-2c ERB4</name>
    <dbReference type="NCBI Taxonomy" id="2759911"/>
    <lineage>
        <taxon>Archaea</taxon>
        <taxon>Methanobacteriati</taxon>
        <taxon>Methanobacteriota</taxon>
        <taxon>Stenosarchaea group</taxon>
        <taxon>Methanomicrobia</taxon>
        <taxon>Methanosarcinales</taxon>
        <taxon>ANME-2 cluster</taxon>
        <taxon>Candidatus Methanogasteraceae</taxon>
        <taxon>Candidatus Methanogaster</taxon>
    </lineage>
</organism>
<sequence length="182" mass="18976">MTYYTVTGIVKRGVPVLLIAAIISTTAGQLLHLGQDTLIGSPVLLILIPPLIKIGGDTGSVLGARLSSAFHLGLVEPVGGVVVRNNVLACLLIGCISCVVLSVAVWVTAHLLEITVVYVQLLEITLTAGFIDLLVVFAVTVGLAFLSHRHGLDPDDVIIPIITAIGDIVGIAAVFVTVWVLT</sequence>
<feature type="transmembrane region" description="Helical" evidence="8">
    <location>
        <begin position="12"/>
        <end position="31"/>
    </location>
</feature>
<dbReference type="GO" id="GO:0008324">
    <property type="term" value="F:monoatomic cation transmembrane transporter activity"/>
    <property type="evidence" value="ECO:0007669"/>
    <property type="project" value="InterPro"/>
</dbReference>